<dbReference type="EMBL" id="JBBPBM010000642">
    <property type="protein sequence ID" value="KAK8493160.1"/>
    <property type="molecule type" value="Genomic_DNA"/>
</dbReference>
<organism evidence="2 3">
    <name type="scientific">Hibiscus sabdariffa</name>
    <name type="common">roselle</name>
    <dbReference type="NCBI Taxonomy" id="183260"/>
    <lineage>
        <taxon>Eukaryota</taxon>
        <taxon>Viridiplantae</taxon>
        <taxon>Streptophyta</taxon>
        <taxon>Embryophyta</taxon>
        <taxon>Tracheophyta</taxon>
        <taxon>Spermatophyta</taxon>
        <taxon>Magnoliopsida</taxon>
        <taxon>eudicotyledons</taxon>
        <taxon>Gunneridae</taxon>
        <taxon>Pentapetalae</taxon>
        <taxon>rosids</taxon>
        <taxon>malvids</taxon>
        <taxon>Malvales</taxon>
        <taxon>Malvaceae</taxon>
        <taxon>Malvoideae</taxon>
        <taxon>Hibiscus</taxon>
    </lineage>
</organism>
<accession>A0ABR2AJY0</accession>
<keyword evidence="3" id="KW-1185">Reference proteome</keyword>
<feature type="compositionally biased region" description="Acidic residues" evidence="1">
    <location>
        <begin position="372"/>
        <end position="384"/>
    </location>
</feature>
<dbReference type="PANTHER" id="PTHR48451:SF1">
    <property type="entry name" value="DUF4218 DOMAIN-CONTAINING PROTEIN"/>
    <property type="match status" value="1"/>
</dbReference>
<gene>
    <name evidence="2" type="ORF">V6N12_041518</name>
</gene>
<feature type="compositionally biased region" description="Polar residues" evidence="1">
    <location>
        <begin position="84"/>
        <end position="93"/>
    </location>
</feature>
<proteinExistence type="predicted"/>
<evidence type="ECO:0000256" key="1">
    <source>
        <dbReference type="SAM" id="MobiDB-lite"/>
    </source>
</evidence>
<comment type="caution">
    <text evidence="2">The sequence shown here is derived from an EMBL/GenBank/DDBJ whole genome shotgun (WGS) entry which is preliminary data.</text>
</comment>
<evidence type="ECO:0000313" key="3">
    <source>
        <dbReference type="Proteomes" id="UP001472677"/>
    </source>
</evidence>
<feature type="compositionally biased region" description="Low complexity" evidence="1">
    <location>
        <begin position="139"/>
        <end position="151"/>
    </location>
</feature>
<feature type="region of interest" description="Disordered" evidence="1">
    <location>
        <begin position="366"/>
        <end position="393"/>
    </location>
</feature>
<feature type="compositionally biased region" description="Polar residues" evidence="1">
    <location>
        <begin position="37"/>
        <end position="65"/>
    </location>
</feature>
<sequence length="393" mass="43722">MSAEPEISTSNSLPSMSAEPEFSTQCSLPSVEAEVSAQPNTVTHLSSQPATSSPERVLSSASQRLVGNSSSIRVPIVYKRKSKFMSTQQQSELDNPILPPAQNSVSDFQPVLSPAQNSVSDFQPDQCLPSAQNESSILQSGQSPGQNQGSPVVSVQEEGRSDRNSDQSQDSPNMPAQEEGVSPLSSADSQSSNRNGIETIFNGLGRNNDGENSYLGSEVTIFSTIGRPLGRKKPSAFHVKKRKRFSRLVLDEQGLAQAHRYVLFNSDEVSPYIKKQEQEIKRRNRRKRFSPFEIHKLQSETFNTWFRDYDERQPGWLTVKHAKLRDLFDMGDASSFEKDEEPEQLGLDDSVDTSISSWIRNDVGADGFDVTPDMENENVEEDPINEQNREAIF</sequence>
<reference evidence="2 3" key="1">
    <citation type="journal article" date="2024" name="G3 (Bethesda)">
        <title>Genome assembly of Hibiscus sabdariffa L. provides insights into metabolisms of medicinal natural products.</title>
        <authorList>
            <person name="Kim T."/>
        </authorList>
    </citation>
    <scope>NUCLEOTIDE SEQUENCE [LARGE SCALE GENOMIC DNA]</scope>
    <source>
        <strain evidence="2">TK-2024</strain>
        <tissue evidence="2">Old leaves</tissue>
    </source>
</reference>
<protein>
    <submittedName>
        <fullName evidence="2">Uncharacterized protein</fullName>
    </submittedName>
</protein>
<evidence type="ECO:0000313" key="2">
    <source>
        <dbReference type="EMBL" id="KAK8493160.1"/>
    </source>
</evidence>
<feature type="compositionally biased region" description="Polar residues" evidence="1">
    <location>
        <begin position="114"/>
        <end position="138"/>
    </location>
</feature>
<feature type="region of interest" description="Disordered" evidence="1">
    <location>
        <begin position="1"/>
        <end position="65"/>
    </location>
</feature>
<feature type="region of interest" description="Disordered" evidence="1">
    <location>
        <begin position="83"/>
        <end position="209"/>
    </location>
</feature>
<name>A0ABR2AJY0_9ROSI</name>
<dbReference type="Proteomes" id="UP001472677">
    <property type="component" value="Unassembled WGS sequence"/>
</dbReference>
<feature type="compositionally biased region" description="Polar residues" evidence="1">
    <location>
        <begin position="183"/>
        <end position="196"/>
    </location>
</feature>
<dbReference type="PANTHER" id="PTHR48451">
    <property type="entry name" value="DUF4218 DOMAIN-CONTAINING PROTEIN"/>
    <property type="match status" value="1"/>
</dbReference>